<evidence type="ECO:0000256" key="1">
    <source>
        <dbReference type="SAM" id="SignalP"/>
    </source>
</evidence>
<keyword evidence="1" id="KW-0732">Signal</keyword>
<keyword evidence="3" id="KW-1185">Reference proteome</keyword>
<gene>
    <name evidence="2" type="ORF">QO006_002675</name>
</gene>
<dbReference type="Pfam" id="PF06097">
    <property type="entry name" value="DUF945"/>
    <property type="match status" value="1"/>
</dbReference>
<proteinExistence type="predicted"/>
<evidence type="ECO:0000313" key="2">
    <source>
        <dbReference type="EMBL" id="MDP9765227.1"/>
    </source>
</evidence>
<organism evidence="2 3">
    <name type="scientific">Deinococcus enclensis</name>
    <dbReference type="NCBI Taxonomy" id="1049582"/>
    <lineage>
        <taxon>Bacteria</taxon>
        <taxon>Thermotogati</taxon>
        <taxon>Deinococcota</taxon>
        <taxon>Deinococci</taxon>
        <taxon>Deinococcales</taxon>
        <taxon>Deinococcaceae</taxon>
        <taxon>Deinococcus</taxon>
    </lineage>
</organism>
<dbReference type="EMBL" id="JAURUR010000009">
    <property type="protein sequence ID" value="MDP9765227.1"/>
    <property type="molecule type" value="Genomic_DNA"/>
</dbReference>
<evidence type="ECO:0000313" key="3">
    <source>
        <dbReference type="Proteomes" id="UP001232163"/>
    </source>
</evidence>
<feature type="chain" id="PRO_5047532441" evidence="1">
    <location>
        <begin position="27"/>
        <end position="427"/>
    </location>
</feature>
<accession>A0ABT9MF72</accession>
<dbReference type="RefSeq" id="WP_307466935.1">
    <property type="nucleotide sequence ID" value="NZ_JAURUR010000009.1"/>
</dbReference>
<sequence>MKLNAKTALITTAALLLGGAGLAVVAGQQTQRDVQAQLGRTQKALNDSGIAKMESGPFQGNALGGTQVTKITLMPTSAEPLVVTLTSRVYNGPFPQGKAFGAATVVTDVSFPPEIQTSLDKAFGGQKIQLRTLVKFGGNSVTTYHVPAGQFTDDGMKASWKAASGTVSTLGEKITGSGQWPGLTMEGEGNLVTVGAARWTLAGDNASDGLGNAKSSVTLGNVAATMDGKPVFAMGPLTVESDVKSDAKLVTSSVKYHLAKATFQDKTLDNVQLNLSFKNLDRQALTQLSALDTDAKDFDPQAMEPILKALMAASPTLSLDRLSVGTGKDEVVITGAAALKASPDTDWSMALLAPATLMSAVKVSAHAEGERQAVERLAGLFAPDADTVKTMLDMATEQGMLVQKGTRLVSDVQFDDQGMKVNGQTME</sequence>
<dbReference type="InterPro" id="IPR010352">
    <property type="entry name" value="DUF945"/>
</dbReference>
<feature type="signal peptide" evidence="1">
    <location>
        <begin position="1"/>
        <end position="26"/>
    </location>
</feature>
<reference evidence="2 3" key="1">
    <citation type="submission" date="2023-07" db="EMBL/GenBank/DDBJ databases">
        <title>Genomic Encyclopedia of Type Strains, Phase IV (KMG-IV): sequencing the most valuable type-strain genomes for metagenomic binning, comparative biology and taxonomic classification.</title>
        <authorList>
            <person name="Goeker M."/>
        </authorList>
    </citation>
    <scope>NUCLEOTIDE SEQUENCE [LARGE SCALE GENOMIC DNA]</scope>
    <source>
        <strain evidence="2 3">NIO-1023</strain>
    </source>
</reference>
<comment type="caution">
    <text evidence="2">The sequence shown here is derived from an EMBL/GenBank/DDBJ whole genome shotgun (WGS) entry which is preliminary data.</text>
</comment>
<protein>
    <submittedName>
        <fullName evidence="2">Uncharacterized protein YdgA (DUF945 family)</fullName>
    </submittedName>
</protein>
<dbReference type="Proteomes" id="UP001232163">
    <property type="component" value="Unassembled WGS sequence"/>
</dbReference>
<name>A0ABT9MF72_9DEIO</name>